<sequence length="623" mass="71885">MEEKQLEHFSHEEHPLILCELQKENDDGSIDQKSAVCYGCQEQISDSTAYCCFRCDFFLHKRCAELPRQIRHPMHSQHDLVLLRNPTYFSGGCSCNACGQGGWKYFTYHCSLCQFDLDVSCAILDQREIKLDCHDHPLRQQRPADIYCNACSKVGEDSSYLFAVCPFWIHRKCALLSSPVKHKDHNHPLLLAYSLPPDYRSFRQRCPVCREMIHPSDWLYYCGPCRYFVHVTCVVISQEDEGQLSEDIEYPISGERDQNVVKLPSSNAAQELIARFLLKEDEISSGNDSGKSNIPENIFIDSHRKHPLVLSQKVQNLDEIKSTANSDDQEEAKALLVCDVCIEPICSSDDLHYYACVECGYFVHLTCSNLPPELHIPKHPQHPFSLTCKSSAVGIFECEACRCWTNAAWWTNAACYKCKSYELSICIKCASASMITSSVKHDGHKKHLLTPFQSSHLFMRCTACDYTRGGGFWFACEDCHVYVCYACALLPPTTTQRWDKHPLHLIYPPYFEHPEKFYCVLCETEINPHCWMYHCRECDYSLHPWCIPQIRRFGRVKYGRSLNVNNHSHPLTHVPEAKYKSFCGSCSDRRLDWEEAFECESCSFYLCRTCARQRELRVVTINE</sequence>
<feature type="domain" description="Zinc finger PHD-type" evidence="5">
    <location>
        <begin position="36"/>
        <end position="99"/>
    </location>
</feature>
<name>A0A6P6U1L1_COFAR</name>
<dbReference type="GeneID" id="113706763"/>
<dbReference type="SMART" id="SM00249">
    <property type="entry name" value="PHD"/>
    <property type="match status" value="4"/>
</dbReference>
<dbReference type="InterPro" id="IPR004146">
    <property type="entry name" value="DC1"/>
</dbReference>
<keyword evidence="6" id="KW-1185">Reference proteome</keyword>
<evidence type="ECO:0000259" key="5">
    <source>
        <dbReference type="SMART" id="SM00249"/>
    </source>
</evidence>
<dbReference type="OrthoDB" id="938199at2759"/>
<dbReference type="AlphaFoldDB" id="A0A6P6U1L1"/>
<dbReference type="InterPro" id="IPR011011">
    <property type="entry name" value="Znf_FYVE_PHD"/>
</dbReference>
<feature type="domain" description="Zinc finger PHD-type" evidence="5">
    <location>
        <begin position="147"/>
        <end position="210"/>
    </location>
</feature>
<dbReference type="SUPFAM" id="SSF57889">
    <property type="entry name" value="Cysteine-rich domain"/>
    <property type="match status" value="4"/>
</dbReference>
<keyword evidence="2" id="KW-0677">Repeat</keyword>
<dbReference type="InterPro" id="IPR001965">
    <property type="entry name" value="Znf_PHD"/>
</dbReference>
<dbReference type="PANTHER" id="PTHR32410">
    <property type="entry name" value="CYSTEINE/HISTIDINE-RICH C1 DOMAIN FAMILY PROTEIN"/>
    <property type="match status" value="1"/>
</dbReference>
<dbReference type="Proteomes" id="UP001652660">
    <property type="component" value="Chromosome 8c"/>
</dbReference>
<dbReference type="PANTHER" id="PTHR32410:SF216">
    <property type="entry name" value="PHORBOL-ESTER_DAG-TYPE DOMAIN-CONTAINING PROTEIN"/>
    <property type="match status" value="1"/>
</dbReference>
<dbReference type="SUPFAM" id="SSF57903">
    <property type="entry name" value="FYVE/PHD zinc finger"/>
    <property type="match status" value="1"/>
</dbReference>
<keyword evidence="3" id="KW-0863">Zinc-finger</keyword>
<feature type="domain" description="Zinc finger PHD-type" evidence="5">
    <location>
        <begin position="337"/>
        <end position="402"/>
    </location>
</feature>
<proteinExistence type="predicted"/>
<dbReference type="GO" id="GO:0008270">
    <property type="term" value="F:zinc ion binding"/>
    <property type="evidence" value="ECO:0007669"/>
    <property type="project" value="UniProtKB-KW"/>
</dbReference>
<organism evidence="6 7">
    <name type="scientific">Coffea arabica</name>
    <name type="common">Arabian coffee</name>
    <dbReference type="NCBI Taxonomy" id="13443"/>
    <lineage>
        <taxon>Eukaryota</taxon>
        <taxon>Viridiplantae</taxon>
        <taxon>Streptophyta</taxon>
        <taxon>Embryophyta</taxon>
        <taxon>Tracheophyta</taxon>
        <taxon>Spermatophyta</taxon>
        <taxon>Magnoliopsida</taxon>
        <taxon>eudicotyledons</taxon>
        <taxon>Gunneridae</taxon>
        <taxon>Pentapetalae</taxon>
        <taxon>asterids</taxon>
        <taxon>lamiids</taxon>
        <taxon>Gentianales</taxon>
        <taxon>Rubiaceae</taxon>
        <taxon>Ixoroideae</taxon>
        <taxon>Gardenieae complex</taxon>
        <taxon>Bertiereae - Coffeeae clade</taxon>
        <taxon>Coffeeae</taxon>
        <taxon>Coffea</taxon>
    </lineage>
</organism>
<reference evidence="7" key="2">
    <citation type="submission" date="2025-08" db="UniProtKB">
        <authorList>
            <consortium name="RefSeq"/>
        </authorList>
    </citation>
    <scope>IDENTIFICATION</scope>
    <source>
        <tissue evidence="7">Leaves</tissue>
    </source>
</reference>
<dbReference type="RefSeq" id="XP_027084550.1">
    <property type="nucleotide sequence ID" value="XM_027228749.2"/>
</dbReference>
<protein>
    <recommendedName>
        <fullName evidence="5">Zinc finger PHD-type domain-containing protein</fullName>
    </recommendedName>
</protein>
<evidence type="ECO:0000256" key="4">
    <source>
        <dbReference type="ARBA" id="ARBA00022833"/>
    </source>
</evidence>
<dbReference type="InterPro" id="IPR046349">
    <property type="entry name" value="C1-like_sf"/>
</dbReference>
<keyword evidence="1" id="KW-0479">Metal-binding</keyword>
<evidence type="ECO:0000313" key="7">
    <source>
        <dbReference type="RefSeq" id="XP_027084550.1"/>
    </source>
</evidence>
<accession>A0A6P6U1L1</accession>
<evidence type="ECO:0000313" key="6">
    <source>
        <dbReference type="Proteomes" id="UP001652660"/>
    </source>
</evidence>
<evidence type="ECO:0000256" key="1">
    <source>
        <dbReference type="ARBA" id="ARBA00022723"/>
    </source>
</evidence>
<evidence type="ECO:0000256" key="2">
    <source>
        <dbReference type="ARBA" id="ARBA00022737"/>
    </source>
</evidence>
<dbReference type="InterPro" id="IPR053192">
    <property type="entry name" value="Vacuole_Formation_Reg"/>
</dbReference>
<reference evidence="6" key="1">
    <citation type="journal article" date="2025" name="Foods">
        <title>Unveiling the Microbial Signatures of Arabica Coffee Cherries: Insights into Ripeness Specific Diversity, Functional Traits, and Implications for Quality and Safety.</title>
        <authorList>
            <consortium name="RefSeq"/>
            <person name="Tenea G.N."/>
            <person name="Cifuentes V."/>
            <person name="Reyes P."/>
            <person name="Cevallos-Vallejos M."/>
        </authorList>
    </citation>
    <scope>NUCLEOTIDE SEQUENCE [LARGE SCALE GENOMIC DNA]</scope>
</reference>
<keyword evidence="4" id="KW-0862">Zinc</keyword>
<evidence type="ECO:0000256" key="3">
    <source>
        <dbReference type="ARBA" id="ARBA00022771"/>
    </source>
</evidence>
<gene>
    <name evidence="7" type="primary">LOC113706763</name>
</gene>
<feature type="domain" description="Zinc finger PHD-type" evidence="5">
    <location>
        <begin position="518"/>
        <end position="587"/>
    </location>
</feature>
<dbReference type="Pfam" id="PF03107">
    <property type="entry name" value="C1_2"/>
    <property type="match status" value="4"/>
</dbReference>